<protein>
    <submittedName>
        <fullName evidence="2">Uncharacterized protein</fullName>
    </submittedName>
</protein>
<dbReference type="Proteomes" id="UP000578531">
    <property type="component" value="Unassembled WGS sequence"/>
</dbReference>
<dbReference type="GeneID" id="59292402"/>
<keyword evidence="3" id="KW-1185">Reference proteome</keyword>
<sequence>MPKASTSFSHMPAPSKKVSFGAHKRYSEVQQMAMEHLAWCNCEMAPQFESSNATAESKTDLWKEGWKRHHESWNIIESMLGAKVNRSRKHGGQRASCPQISQFVTSAQA</sequence>
<accession>A0A8H6FM45</accession>
<dbReference type="AlphaFoldDB" id="A0A8H6FM45"/>
<comment type="caution">
    <text evidence="2">The sequence shown here is derived from an EMBL/GenBank/DDBJ whole genome shotgun (WGS) entry which is preliminary data.</text>
</comment>
<feature type="region of interest" description="Disordered" evidence="1">
    <location>
        <begin position="1"/>
        <end position="20"/>
    </location>
</feature>
<proteinExistence type="predicted"/>
<reference evidence="2 3" key="1">
    <citation type="journal article" date="2020" name="Genomics">
        <title>Complete, high-quality genomes from long-read metagenomic sequencing of two wolf lichen thalli reveals enigmatic genome architecture.</title>
        <authorList>
            <person name="McKenzie S.K."/>
            <person name="Walston R.F."/>
            <person name="Allen J.L."/>
        </authorList>
    </citation>
    <scope>NUCLEOTIDE SEQUENCE [LARGE SCALE GENOMIC DNA]</scope>
    <source>
        <strain evidence="2">WasteWater2</strain>
    </source>
</reference>
<organism evidence="2 3">
    <name type="scientific">Letharia columbiana</name>
    <dbReference type="NCBI Taxonomy" id="112416"/>
    <lineage>
        <taxon>Eukaryota</taxon>
        <taxon>Fungi</taxon>
        <taxon>Dikarya</taxon>
        <taxon>Ascomycota</taxon>
        <taxon>Pezizomycotina</taxon>
        <taxon>Lecanoromycetes</taxon>
        <taxon>OSLEUM clade</taxon>
        <taxon>Lecanoromycetidae</taxon>
        <taxon>Lecanorales</taxon>
        <taxon>Lecanorineae</taxon>
        <taxon>Parmeliaceae</taxon>
        <taxon>Letharia</taxon>
    </lineage>
</organism>
<evidence type="ECO:0000313" key="2">
    <source>
        <dbReference type="EMBL" id="KAF6231056.1"/>
    </source>
</evidence>
<dbReference type="RefSeq" id="XP_037160489.1">
    <property type="nucleotide sequence ID" value="XM_037312641.1"/>
</dbReference>
<dbReference type="EMBL" id="JACCJC010000061">
    <property type="protein sequence ID" value="KAF6231056.1"/>
    <property type="molecule type" value="Genomic_DNA"/>
</dbReference>
<evidence type="ECO:0000313" key="3">
    <source>
        <dbReference type="Proteomes" id="UP000578531"/>
    </source>
</evidence>
<gene>
    <name evidence="2" type="ORF">HO173_010756</name>
</gene>
<evidence type="ECO:0000256" key="1">
    <source>
        <dbReference type="SAM" id="MobiDB-lite"/>
    </source>
</evidence>
<name>A0A8H6FM45_9LECA</name>